<evidence type="ECO:0000256" key="1">
    <source>
        <dbReference type="ARBA" id="ARBA00007905"/>
    </source>
</evidence>
<dbReference type="Proteomes" id="UP000051296">
    <property type="component" value="Unassembled WGS sequence"/>
</dbReference>
<sequence length="310" mass="34158">MGYGGVRMTTESLASTVTLNNGVKMPRLGLGVWKTDNASAAKSVSAAIQAGYRLIDTAKQYGNETGVGAGILEGLEKTGLNRKDLFVTTKVFNGDQGYESTLAAINGSLERLGLTYLDLYLVHWPVDGKFVDTWKALEELYYAGKVRAIGISNFDVERTQELLEYANVTPVINQMEFNPLNQEADVLAFAKLTGTVLEAWSPLGGGAALNNETIQTIAQRHGKSAAQVIIRWDWQRGVVAIPKSSHIERIKENADIFDFSLSAEEMQAINELDEAKRDLWYSDFAWHNADGHGFKDSVDTWPDSPENYAD</sequence>
<dbReference type="InterPro" id="IPR036812">
    <property type="entry name" value="NAD(P)_OxRdtase_dom_sf"/>
</dbReference>
<dbReference type="InterPro" id="IPR020471">
    <property type="entry name" value="AKR"/>
</dbReference>
<name>A0A0R2G5A4_9LACO</name>
<evidence type="ECO:0000256" key="2">
    <source>
        <dbReference type="ARBA" id="ARBA00022857"/>
    </source>
</evidence>
<gene>
    <name evidence="8" type="ORF">IV68_GL000762</name>
</gene>
<evidence type="ECO:0000256" key="4">
    <source>
        <dbReference type="PIRSR" id="PIRSR000097-1"/>
    </source>
</evidence>
<dbReference type="GO" id="GO:0016616">
    <property type="term" value="F:oxidoreductase activity, acting on the CH-OH group of donors, NAD or NADP as acceptor"/>
    <property type="evidence" value="ECO:0007669"/>
    <property type="project" value="UniProtKB-ARBA"/>
</dbReference>
<dbReference type="EMBL" id="JQAX01000002">
    <property type="protein sequence ID" value="KRN32410.1"/>
    <property type="molecule type" value="Genomic_DNA"/>
</dbReference>
<feature type="active site" description="Proton donor" evidence="4">
    <location>
        <position position="61"/>
    </location>
</feature>
<dbReference type="PROSITE" id="PS00798">
    <property type="entry name" value="ALDOKETO_REDUCTASE_1"/>
    <property type="match status" value="1"/>
</dbReference>
<dbReference type="SUPFAM" id="SSF51430">
    <property type="entry name" value="NAD(P)-linked oxidoreductase"/>
    <property type="match status" value="1"/>
</dbReference>
<dbReference type="PANTHER" id="PTHR43827">
    <property type="entry name" value="2,5-DIKETO-D-GLUCONIC ACID REDUCTASE"/>
    <property type="match status" value="1"/>
</dbReference>
<keyword evidence="9" id="KW-1185">Reference proteome</keyword>
<dbReference type="PRINTS" id="PR00069">
    <property type="entry name" value="ALDKETRDTASE"/>
</dbReference>
<dbReference type="InParanoid" id="A0A0R2G5A4"/>
<keyword evidence="2" id="KW-0521">NADP</keyword>
<evidence type="ECO:0000259" key="7">
    <source>
        <dbReference type="Pfam" id="PF00248"/>
    </source>
</evidence>
<dbReference type="eggNOG" id="COG0656">
    <property type="taxonomic scope" value="Bacteria"/>
</dbReference>
<comment type="similarity">
    <text evidence="1">Belongs to the aldo/keto reductase family.</text>
</comment>
<feature type="domain" description="NADP-dependent oxidoreductase" evidence="7">
    <location>
        <begin position="28"/>
        <end position="274"/>
    </location>
</feature>
<feature type="site" description="Lowers pKa of active site Tyr" evidence="6">
    <location>
        <position position="90"/>
    </location>
</feature>
<dbReference type="PANTHER" id="PTHR43827:SF3">
    <property type="entry name" value="NADP-DEPENDENT OXIDOREDUCTASE DOMAIN-CONTAINING PROTEIN"/>
    <property type="match status" value="1"/>
</dbReference>
<organism evidence="8 9">
    <name type="scientific">Weissella halotolerans DSM 20190</name>
    <dbReference type="NCBI Taxonomy" id="1123500"/>
    <lineage>
        <taxon>Bacteria</taxon>
        <taxon>Bacillati</taxon>
        <taxon>Bacillota</taxon>
        <taxon>Bacilli</taxon>
        <taxon>Lactobacillales</taxon>
        <taxon>Lactobacillaceae</taxon>
        <taxon>Weissella</taxon>
    </lineage>
</organism>
<dbReference type="PROSITE" id="PS00063">
    <property type="entry name" value="ALDOKETO_REDUCTASE_3"/>
    <property type="match status" value="1"/>
</dbReference>
<dbReference type="PROSITE" id="PS00062">
    <property type="entry name" value="ALDOKETO_REDUCTASE_2"/>
    <property type="match status" value="1"/>
</dbReference>
<evidence type="ECO:0000256" key="6">
    <source>
        <dbReference type="PIRSR" id="PIRSR000097-3"/>
    </source>
</evidence>
<dbReference type="FunFam" id="3.20.20.100:FF:000015">
    <property type="entry name" value="Oxidoreductase, aldo/keto reductase family"/>
    <property type="match status" value="1"/>
</dbReference>
<dbReference type="AlphaFoldDB" id="A0A0R2G5A4"/>
<evidence type="ECO:0000256" key="3">
    <source>
        <dbReference type="ARBA" id="ARBA00023002"/>
    </source>
</evidence>
<keyword evidence="3" id="KW-0560">Oxidoreductase</keyword>
<evidence type="ECO:0000313" key="9">
    <source>
        <dbReference type="Proteomes" id="UP000051296"/>
    </source>
</evidence>
<dbReference type="STRING" id="1123500.GCA_000420365_00664"/>
<comment type="caution">
    <text evidence="8">The sequence shown here is derived from an EMBL/GenBank/DDBJ whole genome shotgun (WGS) entry which is preliminary data.</text>
</comment>
<dbReference type="InterPro" id="IPR023210">
    <property type="entry name" value="NADP_OxRdtase_dom"/>
</dbReference>
<dbReference type="FunCoup" id="A0A0R2G5A4">
    <property type="interactions" value="214"/>
</dbReference>
<evidence type="ECO:0000313" key="8">
    <source>
        <dbReference type="EMBL" id="KRN32410.1"/>
    </source>
</evidence>
<dbReference type="Pfam" id="PF00248">
    <property type="entry name" value="Aldo_ket_red"/>
    <property type="match status" value="1"/>
</dbReference>
<protein>
    <submittedName>
        <fullName evidence="8">Aldo-keto reductase</fullName>
    </submittedName>
</protein>
<reference evidence="8 9" key="1">
    <citation type="journal article" date="2015" name="Genome Announc.">
        <title>Expanding the biotechnology potential of lactobacilli through comparative genomics of 213 strains and associated genera.</title>
        <authorList>
            <person name="Sun Z."/>
            <person name="Harris H.M."/>
            <person name="McCann A."/>
            <person name="Guo C."/>
            <person name="Argimon S."/>
            <person name="Zhang W."/>
            <person name="Yang X."/>
            <person name="Jeffery I.B."/>
            <person name="Cooney J.C."/>
            <person name="Kagawa T.F."/>
            <person name="Liu W."/>
            <person name="Song Y."/>
            <person name="Salvetti E."/>
            <person name="Wrobel A."/>
            <person name="Rasinkangas P."/>
            <person name="Parkhill J."/>
            <person name="Rea M.C."/>
            <person name="O'Sullivan O."/>
            <person name="Ritari J."/>
            <person name="Douillard F.P."/>
            <person name="Paul Ross R."/>
            <person name="Yang R."/>
            <person name="Briner A.E."/>
            <person name="Felis G.E."/>
            <person name="de Vos W.M."/>
            <person name="Barrangou R."/>
            <person name="Klaenhammer T.R."/>
            <person name="Caufield P.W."/>
            <person name="Cui Y."/>
            <person name="Zhang H."/>
            <person name="O'Toole P.W."/>
        </authorList>
    </citation>
    <scope>NUCLEOTIDE SEQUENCE [LARGE SCALE GENOMIC DNA]</scope>
    <source>
        <strain evidence="8 9">DSM 20190</strain>
    </source>
</reference>
<proteinExistence type="inferred from homology"/>
<dbReference type="Gene3D" id="3.20.20.100">
    <property type="entry name" value="NADP-dependent oxidoreductase domain"/>
    <property type="match status" value="1"/>
</dbReference>
<dbReference type="PIRSF" id="PIRSF000097">
    <property type="entry name" value="AKR"/>
    <property type="match status" value="1"/>
</dbReference>
<accession>A0A0R2G5A4</accession>
<feature type="binding site" evidence="5">
    <location>
        <position position="123"/>
    </location>
    <ligand>
        <name>substrate</name>
    </ligand>
</feature>
<evidence type="ECO:0000256" key="5">
    <source>
        <dbReference type="PIRSR" id="PIRSR000097-2"/>
    </source>
</evidence>
<dbReference type="PATRIC" id="fig|1123500.6.peg.768"/>
<dbReference type="InterPro" id="IPR018170">
    <property type="entry name" value="Aldo/ket_reductase_CS"/>
</dbReference>